<accession>A0ABN7SJU1</accession>
<dbReference type="Pfam" id="PF01094">
    <property type="entry name" value="ANF_receptor"/>
    <property type="match status" value="1"/>
</dbReference>
<keyword evidence="3 5" id="KW-1133">Transmembrane helix</keyword>
<evidence type="ECO:0000313" key="7">
    <source>
        <dbReference type="EMBL" id="CAG5098383.1"/>
    </source>
</evidence>
<evidence type="ECO:0000256" key="2">
    <source>
        <dbReference type="ARBA" id="ARBA00022692"/>
    </source>
</evidence>
<keyword evidence="2 5" id="KW-0812">Transmembrane</keyword>
<evidence type="ECO:0000256" key="3">
    <source>
        <dbReference type="ARBA" id="ARBA00022989"/>
    </source>
</evidence>
<dbReference type="Gene3D" id="3.40.50.2300">
    <property type="match status" value="1"/>
</dbReference>
<dbReference type="EMBL" id="OU015569">
    <property type="protein sequence ID" value="CAG5098383.1"/>
    <property type="molecule type" value="Genomic_DNA"/>
</dbReference>
<evidence type="ECO:0000256" key="5">
    <source>
        <dbReference type="SAM" id="Phobius"/>
    </source>
</evidence>
<dbReference type="SUPFAM" id="SSF53822">
    <property type="entry name" value="Periplasmic binding protein-like I"/>
    <property type="match status" value="1"/>
</dbReference>
<sequence length="515" mass="60763">MSSQLRNNADVIDEDRDIGHLVRVGVSAQKYGIALFHVTQKYNWTKNFVLNTLQGPGIDYRETNEVSDFLAQGIYDGMADQFSYTNLTFKHIRFYNSQAIDDEKHRLYCDPANCPQSEEQCMKKCCESFDYKKYLERIRSEGRIIIITADYGLEKCDYLGDFFEAAWQEGFWDEDGHSEFVFILIDFQELDIDRLQEKLPLESPIRTLGMSREARKWSHIFQSMVILRPQRPSGPKFDKFAKELWEFTKKRKHKIESHARYFNDSHTIEKLEEFNAFESYFDPRRNLYLGYTYDSIKLYETVLKRFFDSSDSTIADVFLNTNGFMVAPRGLAAVKQYIRGKKFPSVMSESDFRIDEHGDRDIDFEFLSFNGGHFERSGIFIGEMSKYEIQRHIRFNTKDGLPPLDTPKCGFLGEKCKKLLTKTQLMLIVTGCVILVLLLTVAYITRLYIHEKQLSNEWWRIHWHDLEMENEINDYDRQLQNKSFKQMDFYGGDEISQRFGNFYAFRVGFLIHQII</sequence>
<keyword evidence="8" id="KW-1185">Reference proteome</keyword>
<protein>
    <submittedName>
        <fullName evidence="7">Oidioi.mRNA.OKI2018_I69.XSR.g15618.t1.cds</fullName>
    </submittedName>
</protein>
<keyword evidence="4 5" id="KW-0472">Membrane</keyword>
<feature type="domain" description="Receptor ligand binding region" evidence="6">
    <location>
        <begin position="128"/>
        <end position="371"/>
    </location>
</feature>
<evidence type="ECO:0000313" key="8">
    <source>
        <dbReference type="Proteomes" id="UP001158576"/>
    </source>
</evidence>
<dbReference type="Proteomes" id="UP001158576">
    <property type="component" value="Chromosome XSR"/>
</dbReference>
<evidence type="ECO:0000259" key="6">
    <source>
        <dbReference type="Pfam" id="PF01094"/>
    </source>
</evidence>
<organism evidence="7 8">
    <name type="scientific">Oikopleura dioica</name>
    <name type="common">Tunicate</name>
    <dbReference type="NCBI Taxonomy" id="34765"/>
    <lineage>
        <taxon>Eukaryota</taxon>
        <taxon>Metazoa</taxon>
        <taxon>Chordata</taxon>
        <taxon>Tunicata</taxon>
        <taxon>Appendicularia</taxon>
        <taxon>Copelata</taxon>
        <taxon>Oikopleuridae</taxon>
        <taxon>Oikopleura</taxon>
    </lineage>
</organism>
<proteinExistence type="predicted"/>
<evidence type="ECO:0000256" key="1">
    <source>
        <dbReference type="ARBA" id="ARBA00004370"/>
    </source>
</evidence>
<dbReference type="InterPro" id="IPR001828">
    <property type="entry name" value="ANF_lig-bd_rcpt"/>
</dbReference>
<feature type="transmembrane region" description="Helical" evidence="5">
    <location>
        <begin position="425"/>
        <end position="445"/>
    </location>
</feature>
<reference evidence="7 8" key="1">
    <citation type="submission" date="2021-04" db="EMBL/GenBank/DDBJ databases">
        <authorList>
            <person name="Bliznina A."/>
        </authorList>
    </citation>
    <scope>NUCLEOTIDE SEQUENCE [LARGE SCALE GENOMIC DNA]</scope>
</reference>
<gene>
    <name evidence="7" type="ORF">OKIOD_LOCUS7176</name>
</gene>
<name>A0ABN7SJU1_OIKDI</name>
<dbReference type="InterPro" id="IPR028082">
    <property type="entry name" value="Peripla_BP_I"/>
</dbReference>
<evidence type="ECO:0000256" key="4">
    <source>
        <dbReference type="ARBA" id="ARBA00023136"/>
    </source>
</evidence>
<comment type="subcellular location">
    <subcellularLocation>
        <location evidence="1">Membrane</location>
    </subcellularLocation>
</comment>